<dbReference type="PANTHER" id="PTHR11228">
    <property type="entry name" value="RADICAL SAM DOMAIN PROTEIN"/>
    <property type="match status" value="1"/>
</dbReference>
<sequence length="366" mass="41955">MKEWNNPFSSFNSFKVLLWRQHLEGCATEKFLSPVTTDFDLSGRCSFQCVWCNAHKIINNKVKDLPTKHWLKVSDFIAKWGAKSSCIAGGGEPLMHEGFNDIIKRQQKNNLESGVITNGVMIDYEHIWTMADTCRWVGFSMDASTTETYMKVKGIKNSKTFYKVIDNINNLANQIKQTNSVCEIGYKFLIHPFNAHEIYEAAKLAKSIGVNDFHSRPVGFDNVPKSHAEGMEGLNLDDLVKVVEEQIEKALELEDENFHVYGVRHKFNSNMKRKVNFEKCRAIPLLATFAADGKVYLCFDMRGKQDTILCSHYPNPKEILKIWGSKFHIKMIRNINPNECPRCTFGVYNEIVEKVIMKDGMCLNFP</sequence>
<comment type="caution">
    <text evidence="6">The sequence shown here is derived from an EMBL/GenBank/DDBJ whole genome shotgun (WGS) entry which is preliminary data.</text>
</comment>
<proteinExistence type="predicted"/>
<dbReference type="SFLD" id="SFLDG01067">
    <property type="entry name" value="SPASM/twitch_domain_containing"/>
    <property type="match status" value="1"/>
</dbReference>
<dbReference type="PROSITE" id="PS51918">
    <property type="entry name" value="RADICAL_SAM"/>
    <property type="match status" value="1"/>
</dbReference>
<organism evidence="6">
    <name type="scientific">marine sediment metagenome</name>
    <dbReference type="NCBI Taxonomy" id="412755"/>
    <lineage>
        <taxon>unclassified sequences</taxon>
        <taxon>metagenomes</taxon>
        <taxon>ecological metagenomes</taxon>
    </lineage>
</organism>
<protein>
    <recommendedName>
        <fullName evidence="5">Radical SAM core domain-containing protein</fullName>
    </recommendedName>
</protein>
<evidence type="ECO:0000256" key="4">
    <source>
        <dbReference type="ARBA" id="ARBA00023014"/>
    </source>
</evidence>
<dbReference type="GO" id="GO:0051536">
    <property type="term" value="F:iron-sulfur cluster binding"/>
    <property type="evidence" value="ECO:0007669"/>
    <property type="project" value="UniProtKB-KW"/>
</dbReference>
<name>A0A0F9HKD6_9ZZZZ</name>
<dbReference type="AlphaFoldDB" id="A0A0F9HKD6"/>
<keyword evidence="4" id="KW-0411">Iron-sulfur</keyword>
<dbReference type="EMBL" id="LAZR01022352">
    <property type="protein sequence ID" value="KKL82160.1"/>
    <property type="molecule type" value="Genomic_DNA"/>
</dbReference>
<dbReference type="InterPro" id="IPR007197">
    <property type="entry name" value="rSAM"/>
</dbReference>
<dbReference type="SFLD" id="SFLDS00029">
    <property type="entry name" value="Radical_SAM"/>
    <property type="match status" value="1"/>
</dbReference>
<keyword evidence="3" id="KW-0408">Iron</keyword>
<dbReference type="CDD" id="cd01335">
    <property type="entry name" value="Radical_SAM"/>
    <property type="match status" value="1"/>
</dbReference>
<dbReference type="SUPFAM" id="SSF102114">
    <property type="entry name" value="Radical SAM enzymes"/>
    <property type="match status" value="1"/>
</dbReference>
<evidence type="ECO:0000313" key="6">
    <source>
        <dbReference type="EMBL" id="KKL82160.1"/>
    </source>
</evidence>
<dbReference type="InterPro" id="IPR013785">
    <property type="entry name" value="Aldolase_TIM"/>
</dbReference>
<evidence type="ECO:0000256" key="1">
    <source>
        <dbReference type="ARBA" id="ARBA00022691"/>
    </source>
</evidence>
<evidence type="ECO:0000259" key="5">
    <source>
        <dbReference type="PROSITE" id="PS51918"/>
    </source>
</evidence>
<gene>
    <name evidence="6" type="ORF">LCGC14_1987560</name>
</gene>
<keyword evidence="1" id="KW-0949">S-adenosyl-L-methionine</keyword>
<evidence type="ECO:0000256" key="3">
    <source>
        <dbReference type="ARBA" id="ARBA00023004"/>
    </source>
</evidence>
<dbReference type="PANTHER" id="PTHR11228:SF7">
    <property type="entry name" value="PQQA PEPTIDE CYCLASE"/>
    <property type="match status" value="1"/>
</dbReference>
<dbReference type="Gene3D" id="3.20.20.70">
    <property type="entry name" value="Aldolase class I"/>
    <property type="match status" value="1"/>
</dbReference>
<dbReference type="InterPro" id="IPR058240">
    <property type="entry name" value="rSAM_sf"/>
</dbReference>
<accession>A0A0F9HKD6</accession>
<dbReference type="GO" id="GO:0046872">
    <property type="term" value="F:metal ion binding"/>
    <property type="evidence" value="ECO:0007669"/>
    <property type="project" value="UniProtKB-KW"/>
</dbReference>
<dbReference type="GO" id="GO:0003824">
    <property type="term" value="F:catalytic activity"/>
    <property type="evidence" value="ECO:0007669"/>
    <property type="project" value="InterPro"/>
</dbReference>
<keyword evidence="2" id="KW-0479">Metal-binding</keyword>
<feature type="domain" description="Radical SAM core" evidence="5">
    <location>
        <begin position="31"/>
        <end position="257"/>
    </location>
</feature>
<dbReference type="InterPro" id="IPR050377">
    <property type="entry name" value="Radical_SAM_PqqE_MftC-like"/>
</dbReference>
<dbReference type="Pfam" id="PF04055">
    <property type="entry name" value="Radical_SAM"/>
    <property type="match status" value="1"/>
</dbReference>
<reference evidence="6" key="1">
    <citation type="journal article" date="2015" name="Nature">
        <title>Complex archaea that bridge the gap between prokaryotes and eukaryotes.</title>
        <authorList>
            <person name="Spang A."/>
            <person name="Saw J.H."/>
            <person name="Jorgensen S.L."/>
            <person name="Zaremba-Niedzwiedzka K."/>
            <person name="Martijn J."/>
            <person name="Lind A.E."/>
            <person name="van Eijk R."/>
            <person name="Schleper C."/>
            <person name="Guy L."/>
            <person name="Ettema T.J."/>
        </authorList>
    </citation>
    <scope>NUCLEOTIDE SEQUENCE</scope>
</reference>
<evidence type="ECO:0000256" key="2">
    <source>
        <dbReference type="ARBA" id="ARBA00022723"/>
    </source>
</evidence>